<keyword evidence="1" id="KW-0012">Acyltransferase</keyword>
<dbReference type="Proteomes" id="UP000654604">
    <property type="component" value="Unassembled WGS sequence"/>
</dbReference>
<reference evidence="1 2" key="1">
    <citation type="submission" date="2020-10" db="EMBL/GenBank/DDBJ databases">
        <authorList>
            <person name="Castelo-Branco R."/>
            <person name="Eusebio N."/>
            <person name="Adriana R."/>
            <person name="Vieira A."/>
            <person name="Brugerolle De Fraissinette N."/>
            <person name="Rezende De Castro R."/>
            <person name="Schneider M.P."/>
            <person name="Vasconcelos V."/>
            <person name="Leao P.N."/>
        </authorList>
    </citation>
    <scope>NUCLEOTIDE SEQUENCE [LARGE SCALE GENOMIC DNA]</scope>
    <source>
        <strain evidence="1 2">LEGE 03274</strain>
    </source>
</reference>
<organism evidence="1 2">
    <name type="scientific">Cyanobacterium stanieri LEGE 03274</name>
    <dbReference type="NCBI Taxonomy" id="1828756"/>
    <lineage>
        <taxon>Bacteria</taxon>
        <taxon>Bacillati</taxon>
        <taxon>Cyanobacteriota</taxon>
        <taxon>Cyanophyceae</taxon>
        <taxon>Oscillatoriophycideae</taxon>
        <taxon>Chroococcales</taxon>
        <taxon>Geminocystaceae</taxon>
        <taxon>Cyanobacterium</taxon>
    </lineage>
</organism>
<evidence type="ECO:0000313" key="1">
    <source>
        <dbReference type="EMBL" id="MBE9222719.1"/>
    </source>
</evidence>
<dbReference type="Pfam" id="PF13444">
    <property type="entry name" value="Acetyltransf_5"/>
    <property type="match status" value="1"/>
</dbReference>
<dbReference type="InterPro" id="IPR022484">
    <property type="entry name" value="PEP-CTERM/exosrtase_acylTfrase"/>
</dbReference>
<comment type="caution">
    <text evidence="1">The sequence shown here is derived from an EMBL/GenBank/DDBJ whole genome shotgun (WGS) entry which is preliminary data.</text>
</comment>
<name>A0ABR9V491_9CHRO</name>
<proteinExistence type="predicted"/>
<protein>
    <submittedName>
        <fullName evidence="1">PEP-CTERM/exosortase system-associated acyltransferase</fullName>
    </submittedName>
</protein>
<keyword evidence="1" id="KW-0808">Transferase</keyword>
<dbReference type="InterPro" id="IPR016181">
    <property type="entry name" value="Acyl_CoA_acyltransferase"/>
</dbReference>
<gene>
    <name evidence="1" type="ORF">IQ215_08410</name>
</gene>
<evidence type="ECO:0000313" key="2">
    <source>
        <dbReference type="Proteomes" id="UP000654604"/>
    </source>
</evidence>
<accession>A0ABR9V491</accession>
<dbReference type="SUPFAM" id="SSF55729">
    <property type="entry name" value="Acyl-CoA N-acyltransferases (Nat)"/>
    <property type="match status" value="1"/>
</dbReference>
<dbReference type="RefSeq" id="WP_193800874.1">
    <property type="nucleotide sequence ID" value="NZ_JADEWC010000016.1"/>
</dbReference>
<sequence length="253" mass="29048">MDNTSLGEHFFEYFNIFVANTQELKEQVFRIRYQVYCQELGYEPLENFPDSMERDAYDNRSIHCILQHKSTGIYAGCVRLVLSNTSDINDRFPFESVCPNHSLDFRKIPRTKIGEVSRLAVISRFRKRAGEQNTPDGLIVFNNRNKEEIREQRRRSSVIALGLYLAATGLVIDLSLSHGVTLMEPRLARHLRMSGLIAHPIGSLVDFHGKRGPYIMDKDEIVSAFGSNVEVYHLYQKILNTLKKGFSYHSCIA</sequence>
<dbReference type="GO" id="GO:0016746">
    <property type="term" value="F:acyltransferase activity"/>
    <property type="evidence" value="ECO:0007669"/>
    <property type="project" value="UniProtKB-KW"/>
</dbReference>
<dbReference type="Gene3D" id="3.40.630.30">
    <property type="match status" value="1"/>
</dbReference>
<dbReference type="EMBL" id="JADEWC010000016">
    <property type="protein sequence ID" value="MBE9222719.1"/>
    <property type="molecule type" value="Genomic_DNA"/>
</dbReference>
<keyword evidence="2" id="KW-1185">Reference proteome</keyword>
<dbReference type="NCBIfam" id="TIGR03694">
    <property type="entry name" value="exosort_acyl"/>
    <property type="match status" value="1"/>
</dbReference>